<gene>
    <name evidence="2" type="ORF">QRO08_13280</name>
</gene>
<dbReference type="SUPFAM" id="SSF53474">
    <property type="entry name" value="alpha/beta-Hydrolases"/>
    <property type="match status" value="1"/>
</dbReference>
<evidence type="ECO:0000313" key="3">
    <source>
        <dbReference type="Proteomes" id="UP001242732"/>
    </source>
</evidence>
<sequence>MRTGAWRRFAAACLAVWTAHAAAQPSDCTVAAGPACYQRFEPPGAGGMLNYYASLVPGEGEGAAPTQALIALHGHPRDAGKTFGAALRAVRDAGALRDTLVVAPVFQVAADQAARCRSPGVPAAQAGDLLWTCSSWIEGGPSANGERISSFAAMDALVAELVRRWPGLRTVTVAGFSAGGQMVQHYIGFANPAPAGASASASTVALRYVVADPGTWLYFDAWRPHPPTDGSCPGVNRWKYGTDGLPGGLGRSAAQAHAHYATADVHYLEGALDSSDARGTYYGILDKSCAAMAQGPYRLQRGLAYAEYDRTLLAPGRRRGVVVVPGCAHDVACVFPSEAARAVLLGR</sequence>
<dbReference type="Gene3D" id="3.40.50.1820">
    <property type="entry name" value="alpha/beta hydrolase"/>
    <property type="match status" value="1"/>
</dbReference>
<dbReference type="PANTHER" id="PTHR35560">
    <property type="entry name" value="BLL0132 PROTEIN"/>
    <property type="match status" value="1"/>
</dbReference>
<dbReference type="Proteomes" id="UP001242732">
    <property type="component" value="Chromosome"/>
</dbReference>
<keyword evidence="1" id="KW-0732">Signal</keyword>
<reference evidence="2 3" key="1">
    <citation type="submission" date="2023-06" db="EMBL/GenBank/DDBJ databases">
        <authorList>
            <person name="Ham H."/>
            <person name="Park D.S."/>
        </authorList>
    </citation>
    <scope>NUCLEOTIDE SEQUENCE [LARGE SCALE GENOMIC DNA]</scope>
    <source>
        <strain evidence="2 3">KACC 17005</strain>
    </source>
</reference>
<evidence type="ECO:0000256" key="1">
    <source>
        <dbReference type="SAM" id="SignalP"/>
    </source>
</evidence>
<dbReference type="EMBL" id="CP127363">
    <property type="protein sequence ID" value="WIY46829.1"/>
    <property type="molecule type" value="Genomic_DNA"/>
</dbReference>
<dbReference type="GeneID" id="79792721"/>
<dbReference type="InterPro" id="IPR029058">
    <property type="entry name" value="AB_hydrolase_fold"/>
</dbReference>
<accession>A0ABY9AJ27</accession>
<feature type="chain" id="PRO_5047352369" description="Lipoprotein" evidence="1">
    <location>
        <begin position="22"/>
        <end position="347"/>
    </location>
</feature>
<proteinExistence type="predicted"/>
<dbReference type="PANTHER" id="PTHR35560:SF3">
    <property type="entry name" value="PEPTIDASE S9 PROLYL OLIGOPEPTIDASE CATALYTIC DOMAIN-CONTAINING PROTEIN"/>
    <property type="match status" value="1"/>
</dbReference>
<evidence type="ECO:0000313" key="2">
    <source>
        <dbReference type="EMBL" id="WIY46829.1"/>
    </source>
</evidence>
<protein>
    <recommendedName>
        <fullName evidence="4">Lipoprotein</fullName>
    </recommendedName>
</protein>
<name>A0ABY9AJ27_PARCI</name>
<feature type="signal peptide" evidence="1">
    <location>
        <begin position="1"/>
        <end position="21"/>
    </location>
</feature>
<dbReference type="RefSeq" id="WP_011796114.1">
    <property type="nucleotide sequence ID" value="NZ_CP023687.1"/>
</dbReference>
<organism evidence="2 3">
    <name type="scientific">Paracidovorax citrulli</name>
    <name type="common">Acidovorax citrulli</name>
    <dbReference type="NCBI Taxonomy" id="80869"/>
    <lineage>
        <taxon>Bacteria</taxon>
        <taxon>Pseudomonadati</taxon>
        <taxon>Pseudomonadota</taxon>
        <taxon>Betaproteobacteria</taxon>
        <taxon>Burkholderiales</taxon>
        <taxon>Comamonadaceae</taxon>
        <taxon>Paracidovorax</taxon>
    </lineage>
</organism>
<keyword evidence="3" id="KW-1185">Reference proteome</keyword>
<evidence type="ECO:0008006" key="4">
    <source>
        <dbReference type="Google" id="ProtNLM"/>
    </source>
</evidence>